<dbReference type="InterPro" id="IPR001647">
    <property type="entry name" value="HTH_TetR"/>
</dbReference>
<name>A0A4R4TH76_9ACTN</name>
<keyword evidence="1 2" id="KW-0238">DNA-binding</keyword>
<dbReference type="GO" id="GO:0003700">
    <property type="term" value="F:DNA-binding transcription factor activity"/>
    <property type="evidence" value="ECO:0007669"/>
    <property type="project" value="TreeGrafter"/>
</dbReference>
<organism evidence="4 5">
    <name type="scientific">Streptomyces hainanensis</name>
    <dbReference type="NCBI Taxonomy" id="402648"/>
    <lineage>
        <taxon>Bacteria</taxon>
        <taxon>Bacillati</taxon>
        <taxon>Actinomycetota</taxon>
        <taxon>Actinomycetes</taxon>
        <taxon>Kitasatosporales</taxon>
        <taxon>Streptomycetaceae</taxon>
        <taxon>Streptomyces</taxon>
    </lineage>
</organism>
<accession>A0A4R4TH76</accession>
<evidence type="ECO:0000313" key="4">
    <source>
        <dbReference type="EMBL" id="TDC73689.1"/>
    </source>
</evidence>
<feature type="DNA-binding region" description="H-T-H motif" evidence="2">
    <location>
        <begin position="30"/>
        <end position="49"/>
    </location>
</feature>
<evidence type="ECO:0000256" key="1">
    <source>
        <dbReference type="ARBA" id="ARBA00023125"/>
    </source>
</evidence>
<dbReference type="GO" id="GO:0000976">
    <property type="term" value="F:transcription cis-regulatory region binding"/>
    <property type="evidence" value="ECO:0007669"/>
    <property type="project" value="TreeGrafter"/>
</dbReference>
<evidence type="ECO:0000313" key="5">
    <source>
        <dbReference type="Proteomes" id="UP000295345"/>
    </source>
</evidence>
<dbReference type="RefSeq" id="WP_132819173.1">
    <property type="nucleotide sequence ID" value="NZ_SMKI01000188.1"/>
</dbReference>
<gene>
    <name evidence="4" type="ORF">E1283_18415</name>
</gene>
<evidence type="ECO:0000256" key="2">
    <source>
        <dbReference type="PROSITE-ProRule" id="PRU00335"/>
    </source>
</evidence>
<dbReference type="PRINTS" id="PR00455">
    <property type="entry name" value="HTHTETR"/>
</dbReference>
<dbReference type="PANTHER" id="PTHR30055">
    <property type="entry name" value="HTH-TYPE TRANSCRIPTIONAL REGULATOR RUTR"/>
    <property type="match status" value="1"/>
</dbReference>
<dbReference type="InterPro" id="IPR009057">
    <property type="entry name" value="Homeodomain-like_sf"/>
</dbReference>
<dbReference type="Pfam" id="PF00440">
    <property type="entry name" value="TetR_N"/>
    <property type="match status" value="1"/>
</dbReference>
<feature type="domain" description="HTH tetR-type" evidence="3">
    <location>
        <begin position="7"/>
        <end position="67"/>
    </location>
</feature>
<dbReference type="SUPFAM" id="SSF46689">
    <property type="entry name" value="Homeodomain-like"/>
    <property type="match status" value="1"/>
</dbReference>
<evidence type="ECO:0000259" key="3">
    <source>
        <dbReference type="PROSITE" id="PS50977"/>
    </source>
</evidence>
<dbReference type="InterPro" id="IPR050109">
    <property type="entry name" value="HTH-type_TetR-like_transc_reg"/>
</dbReference>
<comment type="caution">
    <text evidence="4">The sequence shown here is derived from an EMBL/GenBank/DDBJ whole genome shotgun (WGS) entry which is preliminary data.</text>
</comment>
<dbReference type="PANTHER" id="PTHR30055:SF146">
    <property type="entry name" value="HTH-TYPE TRANSCRIPTIONAL DUAL REGULATOR CECR"/>
    <property type="match status" value="1"/>
</dbReference>
<dbReference type="Proteomes" id="UP000295345">
    <property type="component" value="Unassembled WGS sequence"/>
</dbReference>
<protein>
    <submittedName>
        <fullName evidence="4">TetR/AcrR family transcriptional regulator</fullName>
    </submittedName>
</protein>
<dbReference type="PROSITE" id="PS50977">
    <property type="entry name" value="HTH_TETR_2"/>
    <property type="match status" value="1"/>
</dbReference>
<reference evidence="4 5" key="1">
    <citation type="submission" date="2019-03" db="EMBL/GenBank/DDBJ databases">
        <title>Draft genome sequences of novel Actinobacteria.</title>
        <authorList>
            <person name="Sahin N."/>
            <person name="Ay H."/>
            <person name="Saygin H."/>
        </authorList>
    </citation>
    <scope>NUCLEOTIDE SEQUENCE [LARGE SCALE GENOMIC DNA]</scope>
    <source>
        <strain evidence="4 5">DSM 41900</strain>
    </source>
</reference>
<keyword evidence="5" id="KW-1185">Reference proteome</keyword>
<sequence length="193" mass="21374">MARMTAAERRECVIRAAITEFSRGGYHGTPTAVIARRVGVSQPYLFRLFPTKQDMFLEAVSRCLQEIRVALLEAAAGAPEEERHRVMAEAYRELMTDPEKLLMQLQIYVSVAAAEAAGDLRLGEAIRARWLELWDDSHIALSADTEETTYFIAHGMLINALVAMGFPTAHRVWSGFALLEASFPIVPAVASGH</sequence>
<proteinExistence type="predicted"/>
<dbReference type="OrthoDB" id="3691941at2"/>
<dbReference type="EMBL" id="SMKI01000188">
    <property type="protein sequence ID" value="TDC73689.1"/>
    <property type="molecule type" value="Genomic_DNA"/>
</dbReference>
<dbReference type="Gene3D" id="1.10.357.10">
    <property type="entry name" value="Tetracycline Repressor, domain 2"/>
    <property type="match status" value="1"/>
</dbReference>
<dbReference type="AlphaFoldDB" id="A0A4R4TH76"/>